<dbReference type="Proteomes" id="UP000231056">
    <property type="component" value="Unassembled WGS sequence"/>
</dbReference>
<dbReference type="PANTHER" id="PTHR15394">
    <property type="entry name" value="SERINE HYDROLASE RBBP9"/>
    <property type="match status" value="1"/>
</dbReference>
<dbReference type="EMBL" id="PCVM01000060">
    <property type="protein sequence ID" value="PIQ73415.1"/>
    <property type="molecule type" value="Genomic_DNA"/>
</dbReference>
<dbReference type="Pfam" id="PF06821">
    <property type="entry name" value="Ser_hydrolase"/>
    <property type="match status" value="1"/>
</dbReference>
<dbReference type="Gene3D" id="3.40.50.1820">
    <property type="entry name" value="alpha/beta hydrolase"/>
    <property type="match status" value="1"/>
</dbReference>
<protein>
    <submittedName>
        <fullName evidence="1">Alpha/beta hydrolase</fullName>
    </submittedName>
</protein>
<dbReference type="GO" id="GO:0016787">
    <property type="term" value="F:hydrolase activity"/>
    <property type="evidence" value="ECO:0007669"/>
    <property type="project" value="UniProtKB-KW"/>
</dbReference>
<proteinExistence type="predicted"/>
<evidence type="ECO:0000313" key="1">
    <source>
        <dbReference type="EMBL" id="PIQ73415.1"/>
    </source>
</evidence>
<gene>
    <name evidence="1" type="ORF">COV58_02600</name>
</gene>
<accession>A0A2M6IUF6</accession>
<sequence length="179" mass="20673">MPWYRWNTKSFLAPILKKELEKIGYDVWLPQLPDTDNPDIKKWLPFALENRKYDQDSVLIGHSAGNPLILSILENLEVKVKLAIMVAAFSEPNDLDIEKEPILQDKYNWNKINNNCEHTIIINSDNDPWGCNDVAGLKIFKKLGGDLIIRHRQGHMGSDAFKQPYKKFPLLVSLVRSFE</sequence>
<dbReference type="AlphaFoldDB" id="A0A2M6IUF6"/>
<dbReference type="PANTHER" id="PTHR15394:SF3">
    <property type="entry name" value="SERINE HYDROLASE RBBP9"/>
    <property type="match status" value="1"/>
</dbReference>
<dbReference type="InterPro" id="IPR010662">
    <property type="entry name" value="RBBP9/YdeN"/>
</dbReference>
<keyword evidence="1" id="KW-0378">Hydrolase</keyword>
<organism evidence="1 2">
    <name type="scientific">Candidatus Roizmanbacteria bacterium CG11_big_fil_rev_8_21_14_0_20_36_8</name>
    <dbReference type="NCBI Taxonomy" id="1974856"/>
    <lineage>
        <taxon>Bacteria</taxon>
        <taxon>Candidatus Roizmaniibacteriota</taxon>
    </lineage>
</organism>
<comment type="caution">
    <text evidence="1">The sequence shown here is derived from an EMBL/GenBank/DDBJ whole genome shotgun (WGS) entry which is preliminary data.</text>
</comment>
<evidence type="ECO:0000313" key="2">
    <source>
        <dbReference type="Proteomes" id="UP000231056"/>
    </source>
</evidence>
<name>A0A2M6IUF6_9BACT</name>
<reference evidence="1 2" key="1">
    <citation type="submission" date="2017-09" db="EMBL/GenBank/DDBJ databases">
        <title>Depth-based differentiation of microbial function through sediment-hosted aquifers and enrichment of novel symbionts in the deep terrestrial subsurface.</title>
        <authorList>
            <person name="Probst A.J."/>
            <person name="Ladd B."/>
            <person name="Jarett J.K."/>
            <person name="Geller-Mcgrath D.E."/>
            <person name="Sieber C.M."/>
            <person name="Emerson J.B."/>
            <person name="Anantharaman K."/>
            <person name="Thomas B.C."/>
            <person name="Malmstrom R."/>
            <person name="Stieglmeier M."/>
            <person name="Klingl A."/>
            <person name="Woyke T."/>
            <person name="Ryan C.M."/>
            <person name="Banfield J.F."/>
        </authorList>
    </citation>
    <scope>NUCLEOTIDE SEQUENCE [LARGE SCALE GENOMIC DNA]</scope>
    <source>
        <strain evidence="1">CG11_big_fil_rev_8_21_14_0_20_36_8</strain>
    </source>
</reference>
<dbReference type="SUPFAM" id="SSF53474">
    <property type="entry name" value="alpha/beta-Hydrolases"/>
    <property type="match status" value="1"/>
</dbReference>
<dbReference type="InterPro" id="IPR029058">
    <property type="entry name" value="AB_hydrolase_fold"/>
</dbReference>